<proteinExistence type="predicted"/>
<name>A0A6I3LP34_9FLAO</name>
<gene>
    <name evidence="2" type="ORF">GJV76_15630</name>
</gene>
<organism evidence="2 3">
    <name type="scientific">Myroides albus</name>
    <dbReference type="NCBI Taxonomy" id="2562892"/>
    <lineage>
        <taxon>Bacteria</taxon>
        <taxon>Pseudomonadati</taxon>
        <taxon>Bacteroidota</taxon>
        <taxon>Flavobacteriia</taxon>
        <taxon>Flavobacteriales</taxon>
        <taxon>Flavobacteriaceae</taxon>
        <taxon>Myroides</taxon>
    </lineage>
</organism>
<dbReference type="AlphaFoldDB" id="A0A6I3LP34"/>
<dbReference type="Proteomes" id="UP000438760">
    <property type="component" value="Unassembled WGS sequence"/>
</dbReference>
<dbReference type="RefSeq" id="WP_155093503.1">
    <property type="nucleotide sequence ID" value="NZ_WMJX01000127.1"/>
</dbReference>
<protein>
    <submittedName>
        <fullName evidence="2">IS982 family transposase</fullName>
    </submittedName>
</protein>
<dbReference type="OrthoDB" id="706456at2"/>
<dbReference type="GO" id="GO:0004803">
    <property type="term" value="F:transposase activity"/>
    <property type="evidence" value="ECO:0007669"/>
    <property type="project" value="InterPro"/>
</dbReference>
<reference evidence="2 3" key="1">
    <citation type="submission" date="2019-11" db="EMBL/GenBank/DDBJ databases">
        <title>Genome of Strain BIT-d1.</title>
        <authorList>
            <person name="Yang Y."/>
        </authorList>
    </citation>
    <scope>NUCLEOTIDE SEQUENCE [LARGE SCALE GENOMIC DNA]</scope>
    <source>
        <strain evidence="2 3">BIT-d1</strain>
    </source>
</reference>
<dbReference type="GO" id="GO:0003677">
    <property type="term" value="F:DNA binding"/>
    <property type="evidence" value="ECO:0007669"/>
    <property type="project" value="InterPro"/>
</dbReference>
<accession>A0A6I3LP34</accession>
<keyword evidence="3" id="KW-1185">Reference proteome</keyword>
<evidence type="ECO:0000259" key="1">
    <source>
        <dbReference type="Pfam" id="PF01609"/>
    </source>
</evidence>
<feature type="domain" description="Transposase IS4-like" evidence="1">
    <location>
        <begin position="70"/>
        <end position="240"/>
    </location>
</feature>
<dbReference type="NCBIfam" id="NF033520">
    <property type="entry name" value="transpos_IS982"/>
    <property type="match status" value="1"/>
</dbReference>
<evidence type="ECO:0000313" key="3">
    <source>
        <dbReference type="Proteomes" id="UP000438760"/>
    </source>
</evidence>
<comment type="caution">
    <text evidence="2">The sequence shown here is derived from an EMBL/GenBank/DDBJ whole genome shotgun (WGS) entry which is preliminary data.</text>
</comment>
<feature type="non-terminal residue" evidence="2">
    <location>
        <position position="1"/>
    </location>
</feature>
<evidence type="ECO:0000313" key="2">
    <source>
        <dbReference type="EMBL" id="MTG99527.1"/>
    </source>
</evidence>
<sequence>MTDIEVIALSLTAEYMSIDSENSLFKQLNKQEIPNLLERSQFNKRRRKLFLLLEEVRIKLVSRFLEFEDYFIVDSMPLEICKFSRHRRIKICKNDFETAPSKGFCASQNNWFYGYKLHGVCSVSGIFHSLDITKAEVHDIHFLKTVKNQLSDCVLLGDRGYLSQNVQLDLFQTANIKLETPKRINQKDYKPQPYIFRKSRKRIETLFSQLCDQFKIRNNYAKTFLGFKTRILAKITALTLVQYVNKFIFDRPINNIKNQII</sequence>
<dbReference type="Pfam" id="PF01609">
    <property type="entry name" value="DDE_Tnp_1"/>
    <property type="match status" value="1"/>
</dbReference>
<dbReference type="EMBL" id="WMJX01000127">
    <property type="protein sequence ID" value="MTG99527.1"/>
    <property type="molecule type" value="Genomic_DNA"/>
</dbReference>
<dbReference type="GO" id="GO:0006313">
    <property type="term" value="P:DNA transposition"/>
    <property type="evidence" value="ECO:0007669"/>
    <property type="project" value="InterPro"/>
</dbReference>
<dbReference type="InterPro" id="IPR002559">
    <property type="entry name" value="Transposase_11"/>
</dbReference>